<evidence type="ECO:0000256" key="2">
    <source>
        <dbReference type="SAM" id="MobiDB-lite"/>
    </source>
</evidence>
<feature type="signal peptide" evidence="3">
    <location>
        <begin position="1"/>
        <end position="18"/>
    </location>
</feature>
<name>A0A165FSP0_9APHY</name>
<feature type="region of interest" description="Disordered" evidence="2">
    <location>
        <begin position="191"/>
        <end position="281"/>
    </location>
</feature>
<keyword evidence="6" id="KW-1185">Reference proteome</keyword>
<feature type="chain" id="PRO_5007857918" description="Yeast cell wall synthesis Kre9/Knh1-like N-terminal domain-containing protein" evidence="3">
    <location>
        <begin position="19"/>
        <end position="296"/>
    </location>
</feature>
<evidence type="ECO:0000259" key="4">
    <source>
        <dbReference type="Pfam" id="PF10342"/>
    </source>
</evidence>
<dbReference type="OrthoDB" id="2339190at2759"/>
<accession>A0A165FSP0</accession>
<dbReference type="GeneID" id="63825374"/>
<dbReference type="Pfam" id="PF10342">
    <property type="entry name" value="Kre9_KNH"/>
    <property type="match status" value="1"/>
</dbReference>
<dbReference type="RefSeq" id="XP_040767103.1">
    <property type="nucleotide sequence ID" value="XM_040908345.1"/>
</dbReference>
<keyword evidence="1 3" id="KW-0732">Signal</keyword>
<dbReference type="EMBL" id="KV427612">
    <property type="protein sequence ID" value="KZT09363.1"/>
    <property type="molecule type" value="Genomic_DNA"/>
</dbReference>
<gene>
    <name evidence="5" type="ORF">LAESUDRAFT_723106</name>
</gene>
<protein>
    <recommendedName>
        <fullName evidence="4">Yeast cell wall synthesis Kre9/Knh1-like N-terminal domain-containing protein</fullName>
    </recommendedName>
</protein>
<dbReference type="Proteomes" id="UP000076871">
    <property type="component" value="Unassembled WGS sequence"/>
</dbReference>
<proteinExistence type="predicted"/>
<evidence type="ECO:0000313" key="6">
    <source>
        <dbReference type="Proteomes" id="UP000076871"/>
    </source>
</evidence>
<organism evidence="5 6">
    <name type="scientific">Laetiporus sulphureus 93-53</name>
    <dbReference type="NCBI Taxonomy" id="1314785"/>
    <lineage>
        <taxon>Eukaryota</taxon>
        <taxon>Fungi</taxon>
        <taxon>Dikarya</taxon>
        <taxon>Basidiomycota</taxon>
        <taxon>Agaricomycotina</taxon>
        <taxon>Agaricomycetes</taxon>
        <taxon>Polyporales</taxon>
        <taxon>Laetiporus</taxon>
    </lineage>
</organism>
<dbReference type="InParanoid" id="A0A165FSP0"/>
<reference evidence="5 6" key="1">
    <citation type="journal article" date="2016" name="Mol. Biol. Evol.">
        <title>Comparative Genomics of Early-Diverging Mushroom-Forming Fungi Provides Insights into the Origins of Lignocellulose Decay Capabilities.</title>
        <authorList>
            <person name="Nagy L.G."/>
            <person name="Riley R."/>
            <person name="Tritt A."/>
            <person name="Adam C."/>
            <person name="Daum C."/>
            <person name="Floudas D."/>
            <person name="Sun H."/>
            <person name="Yadav J.S."/>
            <person name="Pangilinan J."/>
            <person name="Larsson K.H."/>
            <person name="Matsuura K."/>
            <person name="Barry K."/>
            <person name="Labutti K."/>
            <person name="Kuo R."/>
            <person name="Ohm R.A."/>
            <person name="Bhattacharya S.S."/>
            <person name="Shirouzu T."/>
            <person name="Yoshinaga Y."/>
            <person name="Martin F.M."/>
            <person name="Grigoriev I.V."/>
            <person name="Hibbett D.S."/>
        </authorList>
    </citation>
    <scope>NUCLEOTIDE SEQUENCE [LARGE SCALE GENOMIC DNA]</scope>
    <source>
        <strain evidence="5 6">93-53</strain>
    </source>
</reference>
<dbReference type="InterPro" id="IPR018466">
    <property type="entry name" value="Kre9/Knh1-like_N"/>
</dbReference>
<dbReference type="STRING" id="1314785.A0A165FSP0"/>
<evidence type="ECO:0000256" key="3">
    <source>
        <dbReference type="SAM" id="SignalP"/>
    </source>
</evidence>
<sequence length="296" mass="29649">MTYLMIYVLSCLLIHASAIPLKPRDVADPPITSPDANTVWTAGENVTVTWNTSSIPSSVTNSQGKVVLGYLTSDSENLNINSPLASEFPITAGQVSFVVPSVPTGNNYIVALFGDSGNISPEFTIIGTSSSSSPSAASSAASSSGLLALPSNSSSVSTPTDTESDSVTVVVTTEIVTSVAVVTVPGSTHYISSTGAGDPPSSSAPAQPTSTSEPVQSTATVISASDATSTADPPSSTDTPQTGSGSNSDPASSSTVTTTTAAATSSTSTSDAWSWRESAGKQPVSAALVVAAIFML</sequence>
<evidence type="ECO:0000256" key="1">
    <source>
        <dbReference type="ARBA" id="ARBA00022729"/>
    </source>
</evidence>
<feature type="compositionally biased region" description="Low complexity" evidence="2">
    <location>
        <begin position="191"/>
        <end position="273"/>
    </location>
</feature>
<evidence type="ECO:0000313" key="5">
    <source>
        <dbReference type="EMBL" id="KZT09363.1"/>
    </source>
</evidence>
<dbReference type="AlphaFoldDB" id="A0A165FSP0"/>
<feature type="domain" description="Yeast cell wall synthesis Kre9/Knh1-like N-terminal" evidence="4">
    <location>
        <begin position="33"/>
        <end position="125"/>
    </location>
</feature>